<keyword evidence="5" id="KW-1185">Reference proteome</keyword>
<evidence type="ECO:0000256" key="1">
    <source>
        <dbReference type="ARBA" id="ARBA00022827"/>
    </source>
</evidence>
<dbReference type="InterPro" id="IPR036318">
    <property type="entry name" value="FAD-bd_PCMH-like_sf"/>
</dbReference>
<dbReference type="InterPro" id="IPR016167">
    <property type="entry name" value="FAD-bd_PCMH_sub1"/>
</dbReference>
<accession>A0A915YFY4</accession>
<organism evidence="4 5">
    <name type="scientific">Aureispira anguillae</name>
    <dbReference type="NCBI Taxonomy" id="2864201"/>
    <lineage>
        <taxon>Bacteria</taxon>
        <taxon>Pseudomonadati</taxon>
        <taxon>Bacteroidota</taxon>
        <taxon>Saprospiria</taxon>
        <taxon>Saprospirales</taxon>
        <taxon>Saprospiraceae</taxon>
        <taxon>Aureispira</taxon>
    </lineage>
</organism>
<dbReference type="EMBL" id="AP026867">
    <property type="protein sequence ID" value="BDS12440.1"/>
    <property type="molecule type" value="Genomic_DNA"/>
</dbReference>
<dbReference type="InterPro" id="IPR010031">
    <property type="entry name" value="FAD_lactone_oxidase-like"/>
</dbReference>
<keyword evidence="1" id="KW-0274">FAD</keyword>
<evidence type="ECO:0000313" key="4">
    <source>
        <dbReference type="EMBL" id="BDS12440.1"/>
    </source>
</evidence>
<protein>
    <recommendedName>
        <fullName evidence="3">FAD-binding PCMH-type domain-containing protein</fullName>
    </recommendedName>
</protein>
<dbReference type="Proteomes" id="UP001060919">
    <property type="component" value="Chromosome"/>
</dbReference>
<keyword evidence="2" id="KW-0560">Oxidoreductase</keyword>
<evidence type="ECO:0000259" key="3">
    <source>
        <dbReference type="PROSITE" id="PS51387"/>
    </source>
</evidence>
<dbReference type="Gene3D" id="3.30.465.10">
    <property type="match status" value="1"/>
</dbReference>
<dbReference type="GO" id="GO:0003885">
    <property type="term" value="F:D-arabinono-1,4-lactone oxidase activity"/>
    <property type="evidence" value="ECO:0007669"/>
    <property type="project" value="InterPro"/>
</dbReference>
<dbReference type="GO" id="GO:0071949">
    <property type="term" value="F:FAD binding"/>
    <property type="evidence" value="ECO:0007669"/>
    <property type="project" value="InterPro"/>
</dbReference>
<keyword evidence="1" id="KW-0285">Flavoprotein</keyword>
<gene>
    <name evidence="4" type="ORF">AsAng_0031630</name>
</gene>
<feature type="domain" description="FAD-binding PCMH-type" evidence="3">
    <location>
        <begin position="86"/>
        <end position="316"/>
    </location>
</feature>
<dbReference type="Gene3D" id="3.30.70.2520">
    <property type="match status" value="1"/>
</dbReference>
<proteinExistence type="predicted"/>
<dbReference type="AlphaFoldDB" id="A0A915YFY4"/>
<evidence type="ECO:0000313" key="5">
    <source>
        <dbReference type="Proteomes" id="UP001060919"/>
    </source>
</evidence>
<sequence>MKEAFKKSLNIEESKASDQAAIEQLLKAIQDHPSTEEEINQQAELVEPELDPDEFITNYVAPRGIIPNFTDTYIRRNKKVQNAVKTWSYKASYYLYPKSLKGLISCIQEAEKHGKKIRAIGSKHSFSNVVACEDWFVDLSLAHPYKGRNKQQHNSTVRKVDQTATRLLQTGLDRSYHFDVPGGLKIHMLNQILCPDKPNWEPYFPASPKRLFNMGGGDVQAFAGAFSTGTHGTGGKYTTYHDTIRSLLLVASGGKAYRLEPTNGITNPQKHQDYYALHPDKPKVELLQDDNKFYAALNNMGCFGIIYSCIIEITDMAILQKVETFKTSGWTPSFKATINEQILPEDIEQEAFFSIEMNPYTVGNNPYPSLLTKRSKPVQALPTNPHARGRNVWPALFTNWGLAVDLLRIIATTGKYPKRRIVETALRALDDKRGEHETNLAYKIWNAGTGRTASIGTAIEMAFPVEQITAVVDKVIQVLSVEGQKGRAYYLNAPMAIRFARPSEAFLAINYHTYKGKKVKLWAYLEILRVHGTDQQSKKQELELFQYLQDMLLILGGRPHWGLNFGFPFTQSIIKELYPEADKWYDAFHFFNASRVFDNAFSKQLGL</sequence>
<dbReference type="GO" id="GO:0016020">
    <property type="term" value="C:membrane"/>
    <property type="evidence" value="ECO:0007669"/>
    <property type="project" value="InterPro"/>
</dbReference>
<dbReference type="InterPro" id="IPR016166">
    <property type="entry name" value="FAD-bd_PCMH"/>
</dbReference>
<reference evidence="4" key="1">
    <citation type="submission" date="2022-09" db="EMBL/GenBank/DDBJ databases">
        <title>Aureispira anguillicida sp. nov., isolated from Leptocephalus of Japanese eel Anguilla japonica.</title>
        <authorList>
            <person name="Yuasa K."/>
            <person name="Mekata T."/>
            <person name="Ikunari K."/>
        </authorList>
    </citation>
    <scope>NUCLEOTIDE SEQUENCE</scope>
    <source>
        <strain evidence="4">EL160426</strain>
    </source>
</reference>
<name>A0A915YFY4_9BACT</name>
<dbReference type="InterPro" id="IPR007173">
    <property type="entry name" value="ALO_C"/>
</dbReference>
<evidence type="ECO:0000256" key="2">
    <source>
        <dbReference type="ARBA" id="ARBA00023002"/>
    </source>
</evidence>
<dbReference type="RefSeq" id="WP_264793509.1">
    <property type="nucleotide sequence ID" value="NZ_AP026867.1"/>
</dbReference>
<dbReference type="KEGG" id="aup:AsAng_0031630"/>
<dbReference type="SUPFAM" id="SSF56176">
    <property type="entry name" value="FAD-binding/transporter-associated domain-like"/>
    <property type="match status" value="1"/>
</dbReference>
<dbReference type="Gene3D" id="3.30.43.10">
    <property type="entry name" value="Uridine Diphospho-n-acetylenolpyruvylglucosamine Reductase, domain 2"/>
    <property type="match status" value="1"/>
</dbReference>
<dbReference type="Pfam" id="PF04030">
    <property type="entry name" value="ALO"/>
    <property type="match status" value="1"/>
</dbReference>
<dbReference type="InterPro" id="IPR016169">
    <property type="entry name" value="FAD-bd_PCMH_sub2"/>
</dbReference>
<dbReference type="PANTHER" id="PTHR43762">
    <property type="entry name" value="L-GULONOLACTONE OXIDASE"/>
    <property type="match status" value="1"/>
</dbReference>
<dbReference type="PROSITE" id="PS51387">
    <property type="entry name" value="FAD_PCMH"/>
    <property type="match status" value="1"/>
</dbReference>
<dbReference type="PANTHER" id="PTHR43762:SF1">
    <property type="entry name" value="D-ARABINONO-1,4-LACTONE OXIDASE"/>
    <property type="match status" value="1"/>
</dbReference>